<evidence type="ECO:0000256" key="3">
    <source>
        <dbReference type="ARBA" id="ARBA00022490"/>
    </source>
</evidence>
<dbReference type="EMBL" id="BAAAZE010000013">
    <property type="protein sequence ID" value="GAA4031496.1"/>
    <property type="molecule type" value="Genomic_DNA"/>
</dbReference>
<dbReference type="SMART" id="SM00528">
    <property type="entry name" value="HNS"/>
    <property type="match status" value="1"/>
</dbReference>
<gene>
    <name evidence="7" type="ORF">GCM10022212_32730</name>
</gene>
<reference evidence="8" key="1">
    <citation type="journal article" date="2019" name="Int. J. Syst. Evol. Microbiol.">
        <title>The Global Catalogue of Microorganisms (GCM) 10K type strain sequencing project: providing services to taxonomists for standard genome sequencing and annotation.</title>
        <authorList>
            <consortium name="The Broad Institute Genomics Platform"/>
            <consortium name="The Broad Institute Genome Sequencing Center for Infectious Disease"/>
            <person name="Wu L."/>
            <person name="Ma J."/>
        </authorList>
    </citation>
    <scope>NUCLEOTIDE SEQUENCE [LARGE SCALE GENOMIC DNA]</scope>
    <source>
        <strain evidence="8">JCM 16673</strain>
    </source>
</reference>
<comment type="similarity">
    <text evidence="2">Belongs to the histone-like protein H-NS family.</text>
</comment>
<protein>
    <submittedName>
        <fullName evidence="7">H-NS histone family protein</fullName>
    </submittedName>
</protein>
<sequence length="97" mass="10623">MSTYKELTAQIETLQKQAAHARQSEIADAIADIKEKMKDYGITLADLGLAGGVKKASKAKEPVAAKYRDSESGSTWSGRGKPPRWIAGKDRDLYIIK</sequence>
<evidence type="ECO:0000313" key="8">
    <source>
        <dbReference type="Proteomes" id="UP001501353"/>
    </source>
</evidence>
<comment type="subcellular location">
    <subcellularLocation>
        <location evidence="1">Cytoplasm</location>
        <location evidence="1">Nucleoid</location>
    </subcellularLocation>
</comment>
<accession>A0ABP7TV36</accession>
<dbReference type="PANTHER" id="PTHR38097:SF2">
    <property type="entry name" value="DNA-BINDING PROTEIN STPA"/>
    <property type="match status" value="1"/>
</dbReference>
<evidence type="ECO:0000313" key="7">
    <source>
        <dbReference type="EMBL" id="GAA4031496.1"/>
    </source>
</evidence>
<comment type="caution">
    <text evidence="7">The sequence shown here is derived from an EMBL/GenBank/DDBJ whole genome shotgun (WGS) entry which is preliminary data.</text>
</comment>
<evidence type="ECO:0000256" key="1">
    <source>
        <dbReference type="ARBA" id="ARBA00004453"/>
    </source>
</evidence>
<keyword evidence="4" id="KW-0238">DNA-binding</keyword>
<dbReference type="SUPFAM" id="SSF81273">
    <property type="entry name" value="H-NS histone-like proteins"/>
    <property type="match status" value="1"/>
</dbReference>
<proteinExistence type="inferred from homology"/>
<dbReference type="PANTHER" id="PTHR38097">
    <property type="match status" value="1"/>
</dbReference>
<dbReference type="Gene3D" id="4.10.430.30">
    <property type="match status" value="1"/>
</dbReference>
<dbReference type="InterPro" id="IPR027444">
    <property type="entry name" value="H-NS_C_dom"/>
</dbReference>
<name>A0ABP7TV36_9BURK</name>
<dbReference type="Proteomes" id="UP001501353">
    <property type="component" value="Unassembled WGS sequence"/>
</dbReference>
<feature type="domain" description="DNA-binding protein H-NS-like C-terminal" evidence="6">
    <location>
        <begin position="57"/>
        <end position="96"/>
    </location>
</feature>
<keyword evidence="3" id="KW-0963">Cytoplasm</keyword>
<evidence type="ECO:0000259" key="6">
    <source>
        <dbReference type="SMART" id="SM00528"/>
    </source>
</evidence>
<dbReference type="RefSeq" id="WP_344764899.1">
    <property type="nucleotide sequence ID" value="NZ_BAAAZE010000013.1"/>
</dbReference>
<dbReference type="Pfam" id="PF00816">
    <property type="entry name" value="Histone_HNS"/>
    <property type="match status" value="1"/>
</dbReference>
<evidence type="ECO:0000256" key="4">
    <source>
        <dbReference type="ARBA" id="ARBA00023125"/>
    </source>
</evidence>
<feature type="region of interest" description="Disordered" evidence="5">
    <location>
        <begin position="66"/>
        <end position="86"/>
    </location>
</feature>
<keyword evidence="8" id="KW-1185">Reference proteome</keyword>
<evidence type="ECO:0000256" key="5">
    <source>
        <dbReference type="SAM" id="MobiDB-lite"/>
    </source>
</evidence>
<evidence type="ECO:0000256" key="2">
    <source>
        <dbReference type="ARBA" id="ARBA00010610"/>
    </source>
</evidence>
<organism evidence="7 8">
    <name type="scientific">Actimicrobium antarcticum</name>
    <dbReference type="NCBI Taxonomy" id="1051899"/>
    <lineage>
        <taxon>Bacteria</taxon>
        <taxon>Pseudomonadati</taxon>
        <taxon>Pseudomonadota</taxon>
        <taxon>Betaproteobacteria</taxon>
        <taxon>Burkholderiales</taxon>
        <taxon>Oxalobacteraceae</taxon>
        <taxon>Actimicrobium</taxon>
    </lineage>
</organism>